<dbReference type="EMBL" id="MT141685">
    <property type="protein sequence ID" value="QJA69200.1"/>
    <property type="molecule type" value="Genomic_DNA"/>
</dbReference>
<name>A0A6M3JHD6_9ZZZZ</name>
<protein>
    <submittedName>
        <fullName evidence="1">Uncharacterized protein</fullName>
    </submittedName>
</protein>
<proteinExistence type="predicted"/>
<sequence>MNYRIETEAGEDITNRHGNNRYRYYTDLDLARFWAIKKSRDTQLRVYLRDETKTLNIYENGKPIKEKSESYIPALKCPQCKRINKIVNQCGCDPANMPTRLGVLYAAPDFNLAKTD</sequence>
<evidence type="ECO:0000313" key="1">
    <source>
        <dbReference type="EMBL" id="QJA69200.1"/>
    </source>
</evidence>
<accession>A0A6M3JHD6</accession>
<organism evidence="1">
    <name type="scientific">viral metagenome</name>
    <dbReference type="NCBI Taxonomy" id="1070528"/>
    <lineage>
        <taxon>unclassified sequences</taxon>
        <taxon>metagenomes</taxon>
        <taxon>organismal metagenomes</taxon>
    </lineage>
</organism>
<dbReference type="AlphaFoldDB" id="A0A6M3JHD6"/>
<reference evidence="1" key="1">
    <citation type="submission" date="2020-03" db="EMBL/GenBank/DDBJ databases">
        <title>The deep terrestrial virosphere.</title>
        <authorList>
            <person name="Holmfeldt K."/>
            <person name="Nilsson E."/>
            <person name="Simone D."/>
            <person name="Lopez-Fernandez M."/>
            <person name="Wu X."/>
            <person name="de Brujin I."/>
            <person name="Lundin D."/>
            <person name="Andersson A."/>
            <person name="Bertilsson S."/>
            <person name="Dopson M."/>
        </authorList>
    </citation>
    <scope>NUCLEOTIDE SEQUENCE</scope>
    <source>
        <strain evidence="1">MM415A04970</strain>
    </source>
</reference>
<gene>
    <name evidence="1" type="ORF">MM415A04970_0012</name>
</gene>